<accession>A0A059MWE6</accession>
<accession>A0A0F6VH63</accession>
<gene>
    <name evidence="2" type="ORF">OCS65_21635</name>
</gene>
<proteinExistence type="predicted"/>
<evidence type="ECO:0000313" key="3">
    <source>
        <dbReference type="Proteomes" id="UP001163947"/>
    </source>
</evidence>
<dbReference type="Proteomes" id="UP001163947">
    <property type="component" value="Chromosome"/>
</dbReference>
<sequence length="222" mass="24372">MIDAQTLEAPTENAKLETVRRWRPGACVWCGDTDSVEEFRNEPRCATCRTHESIIDEARKFVGMYGLRPIGGTLQSDDEEEYEHRKAARDSRRVLNDIRLAEQPDPALVRKALRPRAAAVVAETAPARRTATPRTSSSRPSQRAASEPAPAPVRTGAVDVDEIQNRALALLDQLSAIDAQLALVAEQSGLAARARRGDLEKQKATVLRTLAALEKARLSATR</sequence>
<accession>N1M525</accession>
<name>N1M525_9NOCA</name>
<dbReference type="AlphaFoldDB" id="N1M525"/>
<dbReference type="KEGG" id="rav:AAT18_07330"/>
<reference evidence="2" key="1">
    <citation type="submission" date="2022-09" db="EMBL/GenBank/DDBJ databases">
        <title>The genome sequence of Rhodococcus aetherivorans N1.</title>
        <authorList>
            <person name="Jiang W."/>
        </authorList>
    </citation>
    <scope>NUCLEOTIDE SEQUENCE</scope>
    <source>
        <strain evidence="2">N1</strain>
    </source>
</reference>
<dbReference type="GeneID" id="83623077"/>
<protein>
    <submittedName>
        <fullName evidence="2">Uncharacterized protein</fullName>
    </submittedName>
</protein>
<feature type="region of interest" description="Disordered" evidence="1">
    <location>
        <begin position="120"/>
        <end position="156"/>
    </location>
</feature>
<feature type="compositionally biased region" description="Low complexity" evidence="1">
    <location>
        <begin position="120"/>
        <end position="148"/>
    </location>
</feature>
<organism evidence="2 3">
    <name type="scientific">Rhodococcus aetherivorans</name>
    <dbReference type="NCBI Taxonomy" id="191292"/>
    <lineage>
        <taxon>Bacteria</taxon>
        <taxon>Bacillati</taxon>
        <taxon>Actinomycetota</taxon>
        <taxon>Actinomycetes</taxon>
        <taxon>Mycobacteriales</taxon>
        <taxon>Nocardiaceae</taxon>
        <taxon>Rhodococcus</taxon>
    </lineage>
</organism>
<dbReference type="EMBL" id="CP106982">
    <property type="protein sequence ID" value="UYF93043.1"/>
    <property type="molecule type" value="Genomic_DNA"/>
</dbReference>
<evidence type="ECO:0000313" key="2">
    <source>
        <dbReference type="EMBL" id="UYF93043.1"/>
    </source>
</evidence>
<evidence type="ECO:0000256" key="1">
    <source>
        <dbReference type="SAM" id="MobiDB-lite"/>
    </source>
</evidence>
<dbReference type="RefSeq" id="WP_006938898.1">
    <property type="nucleotide sequence ID" value="NZ_CAVJ010000134.1"/>
</dbReference>